<evidence type="ECO:0000313" key="4">
    <source>
        <dbReference type="Proteomes" id="UP000054359"/>
    </source>
</evidence>
<dbReference type="OrthoDB" id="79940at2759"/>
<dbReference type="Proteomes" id="UP000054359">
    <property type="component" value="Unassembled WGS sequence"/>
</dbReference>
<feature type="domain" description="Rabaptin coiled-coil" evidence="2">
    <location>
        <begin position="152"/>
        <end position="204"/>
    </location>
</feature>
<name>A0A087TER6_STEMI</name>
<evidence type="ECO:0000313" key="3">
    <source>
        <dbReference type="EMBL" id="KFM63605.1"/>
    </source>
</evidence>
<dbReference type="Pfam" id="PF03528">
    <property type="entry name" value="Rabaptin"/>
    <property type="match status" value="2"/>
</dbReference>
<dbReference type="InterPro" id="IPR018514">
    <property type="entry name" value="Rabaptin_CC"/>
</dbReference>
<proteinExistence type="predicted"/>
<dbReference type="AlphaFoldDB" id="A0A087TER6"/>
<feature type="coiled-coil region" evidence="1">
    <location>
        <begin position="23"/>
        <end position="57"/>
    </location>
</feature>
<dbReference type="InterPro" id="IPR003914">
    <property type="entry name" value="Rabaptin"/>
</dbReference>
<organism evidence="3 4">
    <name type="scientific">Stegodyphus mimosarum</name>
    <name type="common">African social velvet spider</name>
    <dbReference type="NCBI Taxonomy" id="407821"/>
    <lineage>
        <taxon>Eukaryota</taxon>
        <taxon>Metazoa</taxon>
        <taxon>Ecdysozoa</taxon>
        <taxon>Arthropoda</taxon>
        <taxon>Chelicerata</taxon>
        <taxon>Arachnida</taxon>
        <taxon>Araneae</taxon>
        <taxon>Araneomorphae</taxon>
        <taxon>Entelegynae</taxon>
        <taxon>Eresoidea</taxon>
        <taxon>Eresidae</taxon>
        <taxon>Stegodyphus</taxon>
    </lineage>
</organism>
<feature type="domain" description="Rabaptin coiled-coil" evidence="2">
    <location>
        <begin position="23"/>
        <end position="120"/>
    </location>
</feature>
<dbReference type="GO" id="GO:0008083">
    <property type="term" value="F:growth factor activity"/>
    <property type="evidence" value="ECO:0007669"/>
    <property type="project" value="InterPro"/>
</dbReference>
<evidence type="ECO:0000256" key="1">
    <source>
        <dbReference type="SAM" id="Coils"/>
    </source>
</evidence>
<feature type="coiled-coil region" evidence="1">
    <location>
        <begin position="157"/>
        <end position="205"/>
    </location>
</feature>
<keyword evidence="4" id="KW-1185">Reference proteome</keyword>
<accession>A0A087TER6</accession>
<dbReference type="STRING" id="407821.A0A087TER6"/>
<feature type="non-terminal residue" evidence="3">
    <location>
        <position position="251"/>
    </location>
</feature>
<dbReference type="EMBL" id="KK114879">
    <property type="protein sequence ID" value="KFM63605.1"/>
    <property type="molecule type" value="Genomic_DNA"/>
</dbReference>
<sequence length="251" mass="28122">MESSEVASSYGDVDHLLQVNEFSETSTADVKQLQEELRRLQAELDECRSLVTVAECEKENVVETEQRKRKEEVASIQRIMEEAVSEAVRNTSSRYEKEISQLQKTNEKLEAELQELKNREKTDISREGVLAAVTKSLKRVGNLGSPLPFTSSTGESIENLEESMRKAQEDAEMLRSLVVPLEEEIKALKDKLRATDEQLRLYETAFADLVKGLGSDVLSEMIKGKGPAEVVEHLDEKRHSLASGHCIASIS</sequence>
<reference evidence="3 4" key="1">
    <citation type="submission" date="2013-11" db="EMBL/GenBank/DDBJ databases">
        <title>Genome sequencing of Stegodyphus mimosarum.</title>
        <authorList>
            <person name="Bechsgaard J."/>
        </authorList>
    </citation>
    <scope>NUCLEOTIDE SEQUENCE [LARGE SCALE GENOMIC DNA]</scope>
</reference>
<dbReference type="GO" id="GO:0005096">
    <property type="term" value="F:GTPase activator activity"/>
    <property type="evidence" value="ECO:0007669"/>
    <property type="project" value="InterPro"/>
</dbReference>
<dbReference type="GO" id="GO:0006897">
    <property type="term" value="P:endocytosis"/>
    <property type="evidence" value="ECO:0007669"/>
    <property type="project" value="InterPro"/>
</dbReference>
<dbReference type="PANTHER" id="PTHR31179">
    <property type="entry name" value="RAB GTPASE-BINDING EFFECTOR PROTEIN"/>
    <property type="match status" value="1"/>
</dbReference>
<dbReference type="PANTHER" id="PTHR31179:SF7">
    <property type="entry name" value="FYVE-TYPE DOMAIN-CONTAINING PROTEIN"/>
    <property type="match status" value="1"/>
</dbReference>
<evidence type="ECO:0000259" key="2">
    <source>
        <dbReference type="Pfam" id="PF03528"/>
    </source>
</evidence>
<keyword evidence="1" id="KW-0175">Coiled coil</keyword>
<feature type="coiled-coil region" evidence="1">
    <location>
        <begin position="85"/>
        <end position="126"/>
    </location>
</feature>
<protein>
    <submittedName>
        <fullName evidence="3">Rab GTPase-binding effector protein 1</fullName>
    </submittedName>
</protein>
<gene>
    <name evidence="3" type="ORF">X975_18758</name>
</gene>